<evidence type="ECO:0000313" key="2">
    <source>
        <dbReference type="Proteomes" id="UP001519460"/>
    </source>
</evidence>
<dbReference type="Proteomes" id="UP001519460">
    <property type="component" value="Unassembled WGS sequence"/>
</dbReference>
<comment type="caution">
    <text evidence="1">The sequence shown here is derived from an EMBL/GenBank/DDBJ whole genome shotgun (WGS) entry which is preliminary data.</text>
</comment>
<evidence type="ECO:0000313" key="1">
    <source>
        <dbReference type="EMBL" id="KAK7496441.1"/>
    </source>
</evidence>
<reference evidence="1 2" key="1">
    <citation type="journal article" date="2023" name="Sci. Data">
        <title>Genome assembly of the Korean intertidal mud-creeper Batillaria attramentaria.</title>
        <authorList>
            <person name="Patra A.K."/>
            <person name="Ho P.T."/>
            <person name="Jun S."/>
            <person name="Lee S.J."/>
            <person name="Kim Y."/>
            <person name="Won Y.J."/>
        </authorList>
    </citation>
    <scope>NUCLEOTIDE SEQUENCE [LARGE SCALE GENOMIC DNA]</scope>
    <source>
        <strain evidence="1">Wonlab-2016</strain>
    </source>
</reference>
<organism evidence="1 2">
    <name type="scientific">Batillaria attramentaria</name>
    <dbReference type="NCBI Taxonomy" id="370345"/>
    <lineage>
        <taxon>Eukaryota</taxon>
        <taxon>Metazoa</taxon>
        <taxon>Spiralia</taxon>
        <taxon>Lophotrochozoa</taxon>
        <taxon>Mollusca</taxon>
        <taxon>Gastropoda</taxon>
        <taxon>Caenogastropoda</taxon>
        <taxon>Sorbeoconcha</taxon>
        <taxon>Cerithioidea</taxon>
        <taxon>Batillariidae</taxon>
        <taxon>Batillaria</taxon>
    </lineage>
</organism>
<accession>A0ABD0LAZ8</accession>
<proteinExistence type="predicted"/>
<keyword evidence="2" id="KW-1185">Reference proteome</keyword>
<sequence>MAGRSQYPLSRQFLASLVWTSTLRLCMPGFNYPLPRQELLDGSHVIVSTIQTFLGIVSVDEHVDTGSCQDFYHPLPRQELMDGSHVIVSTIQAFSGVVSVDELVFEFWRDIFTGF</sequence>
<dbReference type="AlphaFoldDB" id="A0ABD0LAZ8"/>
<gene>
    <name evidence="1" type="ORF">BaRGS_00012363</name>
</gene>
<protein>
    <submittedName>
        <fullName evidence="1">Uncharacterized protein</fullName>
    </submittedName>
</protein>
<dbReference type="EMBL" id="JACVVK020000067">
    <property type="protein sequence ID" value="KAK7496441.1"/>
    <property type="molecule type" value="Genomic_DNA"/>
</dbReference>
<name>A0ABD0LAZ8_9CAEN</name>